<proteinExistence type="predicted"/>
<feature type="coiled-coil region" evidence="1">
    <location>
        <begin position="42"/>
        <end position="72"/>
    </location>
</feature>
<feature type="signal peptide" evidence="2">
    <location>
        <begin position="1"/>
        <end position="19"/>
    </location>
</feature>
<protein>
    <submittedName>
        <fullName evidence="3">Uncharacterized protein</fullName>
    </submittedName>
</protein>
<gene>
    <name evidence="3" type="ORF">G3N55_09515</name>
</gene>
<comment type="caution">
    <text evidence="3">The sequence shown here is derived from an EMBL/GenBank/DDBJ whole genome shotgun (WGS) entry which is preliminary data.</text>
</comment>
<name>A0A6N9TPV2_DISTH</name>
<accession>A0A6N9TPV2</accession>
<evidence type="ECO:0000256" key="1">
    <source>
        <dbReference type="SAM" id="Coils"/>
    </source>
</evidence>
<sequence length="194" mass="19666">MRLAGAVLALLLFSPPAAAAEVVQLPPGAELLGLYSHVWHLRHEAAAEADRLEAEARRCAATEARAAALREAAAAAGEAGTAALAARALAEAARAKTAYAEMAARSRRRLERLDEALAAVRRRLDRPSLGSAAACTRVSGEVAIRTGDGPAGPVTEGAVIDLHPGDEIVTGEAGSARLQVLGGRGALSLGGGTA</sequence>
<evidence type="ECO:0000256" key="2">
    <source>
        <dbReference type="SAM" id="SignalP"/>
    </source>
</evidence>
<evidence type="ECO:0000313" key="4">
    <source>
        <dbReference type="Proteomes" id="UP000469346"/>
    </source>
</evidence>
<dbReference type="AlphaFoldDB" id="A0A6N9TPV2"/>
<dbReference type="Proteomes" id="UP000469346">
    <property type="component" value="Unassembled WGS sequence"/>
</dbReference>
<feature type="non-terminal residue" evidence="3">
    <location>
        <position position="194"/>
    </location>
</feature>
<evidence type="ECO:0000313" key="3">
    <source>
        <dbReference type="EMBL" id="NDY43078.1"/>
    </source>
</evidence>
<keyword evidence="2" id="KW-0732">Signal</keyword>
<keyword evidence="1" id="KW-0175">Coiled coil</keyword>
<keyword evidence="4" id="KW-1185">Reference proteome</keyword>
<organism evidence="3 4">
    <name type="scientific">Dissulfurirhabdus thermomarina</name>
    <dbReference type="NCBI Taxonomy" id="1765737"/>
    <lineage>
        <taxon>Bacteria</taxon>
        <taxon>Deltaproteobacteria</taxon>
        <taxon>Dissulfurirhabdaceae</taxon>
        <taxon>Dissulfurirhabdus</taxon>
    </lineage>
</organism>
<dbReference type="EMBL" id="JAAGRR010000118">
    <property type="protein sequence ID" value="NDY43078.1"/>
    <property type="molecule type" value="Genomic_DNA"/>
</dbReference>
<feature type="chain" id="PRO_5026915784" evidence="2">
    <location>
        <begin position="20"/>
        <end position="194"/>
    </location>
</feature>
<reference evidence="3 4" key="1">
    <citation type="submission" date="2020-02" db="EMBL/GenBank/DDBJ databases">
        <title>Comparative genomics of sulfur disproportionating microorganisms.</title>
        <authorList>
            <person name="Ward L.M."/>
            <person name="Bertran E."/>
            <person name="Johnston D.T."/>
        </authorList>
    </citation>
    <scope>NUCLEOTIDE SEQUENCE [LARGE SCALE GENOMIC DNA]</scope>
    <source>
        <strain evidence="3 4">DSM 100025</strain>
    </source>
</reference>